<feature type="region of interest" description="Disordered" evidence="1">
    <location>
        <begin position="1"/>
        <end position="49"/>
    </location>
</feature>
<protein>
    <submittedName>
        <fullName evidence="2">Uncharacterized protein</fullName>
    </submittedName>
</protein>
<sequence length="156" mass="16126">MSLSPFVPVAQSTAGPAALAPASHSNEEEAGNSTDEKAPQALCLTPLPPSSATASYRDTYAAANAQQCRMNARHKKWLQAAPSSSSLSRPAARKGFIVEGEVVQFLTGDAAGPPLEIRHPTEEPVGAVVPSVTWGSVVPNGLSEASALRPQLARGT</sequence>
<evidence type="ECO:0000313" key="3">
    <source>
        <dbReference type="Proteomes" id="UP000318821"/>
    </source>
</evidence>
<evidence type="ECO:0000256" key="1">
    <source>
        <dbReference type="SAM" id="MobiDB-lite"/>
    </source>
</evidence>
<organism evidence="2 3">
    <name type="scientific">Leishmania donovani</name>
    <dbReference type="NCBI Taxonomy" id="5661"/>
    <lineage>
        <taxon>Eukaryota</taxon>
        <taxon>Discoba</taxon>
        <taxon>Euglenozoa</taxon>
        <taxon>Kinetoplastea</taxon>
        <taxon>Metakinetoplastina</taxon>
        <taxon>Trypanosomatida</taxon>
        <taxon>Trypanosomatidae</taxon>
        <taxon>Leishmaniinae</taxon>
        <taxon>Leishmania</taxon>
    </lineage>
</organism>
<comment type="caution">
    <text evidence="2">The sequence shown here is derived from an EMBL/GenBank/DDBJ whole genome shotgun (WGS) entry which is preliminary data.</text>
</comment>
<dbReference type="Proteomes" id="UP000318821">
    <property type="component" value="Unassembled WGS sequence"/>
</dbReference>
<name>A0A504XUB8_LEIDO</name>
<dbReference type="AlphaFoldDB" id="A0A504XUB8"/>
<proteinExistence type="predicted"/>
<gene>
    <name evidence="2" type="ORF">CGC20_18485</name>
</gene>
<accession>A0A504XUB8</accession>
<evidence type="ECO:0000313" key="2">
    <source>
        <dbReference type="EMBL" id="TPP51405.1"/>
    </source>
</evidence>
<reference evidence="3" key="1">
    <citation type="submission" date="2019-02" db="EMBL/GenBank/DDBJ databases">
        <title>FDA dAtabase for Regulatory Grade micrObial Sequences (FDA-ARGOS): Supporting development and validation of Infectious Disease Dx tests.</title>
        <authorList>
            <person name="Duncan R."/>
            <person name="Fisher C."/>
            <person name="Tallon L."/>
            <person name="Sadzewicz L."/>
            <person name="Sengamalay N."/>
            <person name="Ott S."/>
            <person name="Godinez A."/>
            <person name="Nagaraj S."/>
            <person name="Vavikolanu K."/>
            <person name="Vyas G."/>
            <person name="Nadendla S."/>
            <person name="Aluvathingal J."/>
            <person name="Sichtig H."/>
        </authorList>
    </citation>
    <scope>NUCLEOTIDE SEQUENCE [LARGE SCALE GENOMIC DNA]</scope>
    <source>
        <strain evidence="3">FDAARGOS_360</strain>
    </source>
</reference>
<dbReference type="EMBL" id="RHLD01000023">
    <property type="protein sequence ID" value="TPP51405.1"/>
    <property type="molecule type" value="Genomic_DNA"/>
</dbReference>